<dbReference type="AlphaFoldDB" id="D3BCG6"/>
<dbReference type="PANTHER" id="PTHR31051">
    <property type="entry name" value="PROTEASOME ASSEMBLY CHAPERONE 3"/>
    <property type="match status" value="1"/>
</dbReference>
<dbReference type="GO" id="GO:0043248">
    <property type="term" value="P:proteasome assembly"/>
    <property type="evidence" value="ECO:0007669"/>
    <property type="project" value="InterPro"/>
</dbReference>
<dbReference type="PANTHER" id="PTHR31051:SF1">
    <property type="entry name" value="PROTEASOME ASSEMBLY CHAPERONE 3"/>
    <property type="match status" value="1"/>
</dbReference>
<evidence type="ECO:0000313" key="2">
    <source>
        <dbReference type="Proteomes" id="UP000001396"/>
    </source>
</evidence>
<evidence type="ECO:0000313" key="1">
    <source>
        <dbReference type="EMBL" id="EFA80956.1"/>
    </source>
</evidence>
<dbReference type="InParanoid" id="D3BCG6"/>
<keyword evidence="1" id="KW-0647">Proteasome</keyword>
<dbReference type="InterPro" id="IPR053720">
    <property type="entry name" value="Psm_Assembly_Chaperone"/>
</dbReference>
<reference evidence="1 2" key="1">
    <citation type="journal article" date="2011" name="Genome Res.">
        <title>Phylogeny-wide analysis of social amoeba genomes highlights ancient origins for complex intercellular communication.</title>
        <authorList>
            <person name="Heidel A.J."/>
            <person name="Lawal H.M."/>
            <person name="Felder M."/>
            <person name="Schilde C."/>
            <person name="Helps N.R."/>
            <person name="Tunggal B."/>
            <person name="Rivero F."/>
            <person name="John U."/>
            <person name="Schleicher M."/>
            <person name="Eichinger L."/>
            <person name="Platzer M."/>
            <person name="Noegel A.A."/>
            <person name="Schaap P."/>
            <person name="Gloeckner G."/>
        </authorList>
    </citation>
    <scope>NUCLEOTIDE SEQUENCE [LARGE SCALE GENOMIC DNA]</scope>
    <source>
        <strain evidence="2">ATCC 26659 / Pp 5 / PN500</strain>
    </source>
</reference>
<dbReference type="InterPro" id="IPR018788">
    <property type="entry name" value="Proteasome_assmbl_chp_3"/>
</dbReference>
<gene>
    <name evidence="1" type="primary">psmG3</name>
    <name evidence="1" type="ORF">PPL_06191</name>
</gene>
<organism evidence="1 2">
    <name type="scientific">Heterostelium pallidum (strain ATCC 26659 / Pp 5 / PN500)</name>
    <name type="common">Cellular slime mold</name>
    <name type="synonym">Polysphondylium pallidum</name>
    <dbReference type="NCBI Taxonomy" id="670386"/>
    <lineage>
        <taxon>Eukaryota</taxon>
        <taxon>Amoebozoa</taxon>
        <taxon>Evosea</taxon>
        <taxon>Eumycetozoa</taxon>
        <taxon>Dictyostelia</taxon>
        <taxon>Acytosteliales</taxon>
        <taxon>Acytosteliaceae</taxon>
        <taxon>Heterostelium</taxon>
    </lineage>
</organism>
<dbReference type="EMBL" id="ADBJ01000027">
    <property type="protein sequence ID" value="EFA80956.1"/>
    <property type="molecule type" value="Genomic_DNA"/>
</dbReference>
<keyword evidence="2" id="KW-1185">Reference proteome</keyword>
<protein>
    <submittedName>
        <fullName evidence="1">Proteasome assembly chaperone 3</fullName>
    </submittedName>
</protein>
<dbReference type="Gene3D" id="3.30.230.90">
    <property type="match status" value="1"/>
</dbReference>
<dbReference type="RefSeq" id="XP_020433074.1">
    <property type="nucleotide sequence ID" value="XM_020577054.1"/>
</dbReference>
<proteinExistence type="predicted"/>
<dbReference type="Pfam" id="PF10178">
    <property type="entry name" value="PAC3"/>
    <property type="match status" value="1"/>
</dbReference>
<comment type="caution">
    <text evidence="1">The sequence shown here is derived from an EMBL/GenBank/DDBJ whole genome shotgun (WGS) entry which is preliminary data.</text>
</comment>
<dbReference type="Proteomes" id="UP000001396">
    <property type="component" value="Unassembled WGS sequence"/>
</dbReference>
<dbReference type="STRING" id="670386.D3BCG6"/>
<name>D3BCG6_HETP5</name>
<dbReference type="GO" id="GO:0000502">
    <property type="term" value="C:proteasome complex"/>
    <property type="evidence" value="ECO:0007669"/>
    <property type="project" value="UniProtKB-KW"/>
</dbReference>
<sequence length="136" mass="15218">MSSLLIEENRVAVQLPTEVPVKTRQLSVLIDDVHTDIVLSSFQNLIFVSISQTNKFSTWIKACKQMDGFAAEEACFEVVTLLGSNQDTLLTIYARQLIENISLSSNKDLLLSIALSNKSKETFKAILTLIFGHKVW</sequence>
<accession>D3BCG6</accession>
<dbReference type="OMA" id="QKFNTWI"/>
<dbReference type="GeneID" id="31361674"/>